<feature type="domain" description="Peptidase S8/S53" evidence="8">
    <location>
        <begin position="151"/>
        <end position="380"/>
    </location>
</feature>
<dbReference type="PROSITE" id="PS00137">
    <property type="entry name" value="SUBTILASE_HIS"/>
    <property type="match status" value="1"/>
</dbReference>
<evidence type="ECO:0000313" key="10">
    <source>
        <dbReference type="Proteomes" id="UP000621560"/>
    </source>
</evidence>
<dbReference type="PRINTS" id="PR00723">
    <property type="entry name" value="SUBTILISIN"/>
</dbReference>
<dbReference type="GO" id="GO:0004252">
    <property type="term" value="F:serine-type endopeptidase activity"/>
    <property type="evidence" value="ECO:0007669"/>
    <property type="project" value="UniProtKB-UniRule"/>
</dbReference>
<dbReference type="InterPro" id="IPR023828">
    <property type="entry name" value="Peptidase_S8_Ser-AS"/>
</dbReference>
<feature type="active site" description="Charge relay system" evidence="6">
    <location>
        <position position="160"/>
    </location>
</feature>
<dbReference type="InterPro" id="IPR015500">
    <property type="entry name" value="Peptidase_S8_subtilisin-rel"/>
</dbReference>
<dbReference type="GO" id="GO:0046872">
    <property type="term" value="F:metal ion binding"/>
    <property type="evidence" value="ECO:0007669"/>
    <property type="project" value="UniProtKB-KW"/>
</dbReference>
<comment type="caution">
    <text evidence="9">The sequence shown here is derived from an EMBL/GenBank/DDBJ whole genome shotgun (WGS) entry which is preliminary data.</text>
</comment>
<comment type="similarity">
    <text evidence="1 6">Belongs to the peptidase S8 family.</text>
</comment>
<feature type="non-terminal residue" evidence="9">
    <location>
        <position position="388"/>
    </location>
</feature>
<reference evidence="9" key="1">
    <citation type="submission" date="2020-09" db="EMBL/GenBank/DDBJ databases">
        <title>A novel bacterium of genus Paenibacillus, isolated from South China Sea.</title>
        <authorList>
            <person name="Huang H."/>
            <person name="Mo K."/>
            <person name="Hu Y."/>
        </authorList>
    </citation>
    <scope>NUCLEOTIDE SEQUENCE</scope>
    <source>
        <strain evidence="9">IB182496</strain>
    </source>
</reference>
<dbReference type="CDD" id="cd07477">
    <property type="entry name" value="Peptidases_S8_Subtilisin_subset"/>
    <property type="match status" value="1"/>
</dbReference>
<keyword evidence="5 6" id="KW-0720">Serine protease</keyword>
<dbReference type="PANTHER" id="PTHR43806:SF11">
    <property type="entry name" value="CEREVISIN-RELATED"/>
    <property type="match status" value="1"/>
</dbReference>
<evidence type="ECO:0000256" key="3">
    <source>
        <dbReference type="ARBA" id="ARBA00022723"/>
    </source>
</evidence>
<dbReference type="Proteomes" id="UP000621560">
    <property type="component" value="Unassembled WGS sequence"/>
</dbReference>
<dbReference type="Gene3D" id="3.40.50.200">
    <property type="entry name" value="Peptidase S8/S53 domain"/>
    <property type="match status" value="1"/>
</dbReference>
<dbReference type="RefSeq" id="WP_190919566.1">
    <property type="nucleotide sequence ID" value="NZ_JACXIZ010000027.1"/>
</dbReference>
<dbReference type="InterPro" id="IPR022398">
    <property type="entry name" value="Peptidase_S8_His-AS"/>
</dbReference>
<dbReference type="InterPro" id="IPR034202">
    <property type="entry name" value="Subtilisin_Carlsberg-like"/>
</dbReference>
<evidence type="ECO:0000256" key="5">
    <source>
        <dbReference type="ARBA" id="ARBA00022825"/>
    </source>
</evidence>
<dbReference type="SUPFAM" id="SSF52743">
    <property type="entry name" value="Subtilisin-like"/>
    <property type="match status" value="1"/>
</dbReference>
<feature type="active site" description="Charge relay system" evidence="6">
    <location>
        <position position="346"/>
    </location>
</feature>
<keyword evidence="2 6" id="KW-0645">Protease</keyword>
<evidence type="ECO:0000259" key="8">
    <source>
        <dbReference type="Pfam" id="PF00082"/>
    </source>
</evidence>
<protein>
    <submittedName>
        <fullName evidence="9">S8 family peptidase</fullName>
    </submittedName>
</protein>
<feature type="region of interest" description="Disordered" evidence="7">
    <location>
        <begin position="98"/>
        <end position="130"/>
    </location>
</feature>
<dbReference type="GO" id="GO:0006508">
    <property type="term" value="P:proteolysis"/>
    <property type="evidence" value="ECO:0007669"/>
    <property type="project" value="UniProtKB-KW"/>
</dbReference>
<organism evidence="9 10">
    <name type="scientific">Paenibacillus sabuli</name>
    <dbReference type="NCBI Taxonomy" id="2772509"/>
    <lineage>
        <taxon>Bacteria</taxon>
        <taxon>Bacillati</taxon>
        <taxon>Bacillota</taxon>
        <taxon>Bacilli</taxon>
        <taxon>Bacillales</taxon>
        <taxon>Paenibacillaceae</taxon>
        <taxon>Paenibacillus</taxon>
    </lineage>
</organism>
<evidence type="ECO:0000256" key="7">
    <source>
        <dbReference type="SAM" id="MobiDB-lite"/>
    </source>
</evidence>
<proteinExistence type="inferred from homology"/>
<dbReference type="InterPro" id="IPR050131">
    <property type="entry name" value="Peptidase_S8_subtilisin-like"/>
</dbReference>
<dbReference type="InterPro" id="IPR000209">
    <property type="entry name" value="Peptidase_S8/S53_dom"/>
</dbReference>
<accession>A0A927BWW3</accession>
<keyword evidence="3" id="KW-0479">Metal-binding</keyword>
<dbReference type="AlphaFoldDB" id="A0A927BWW3"/>
<dbReference type="EMBL" id="JACXIZ010000027">
    <property type="protein sequence ID" value="MBD2846833.1"/>
    <property type="molecule type" value="Genomic_DNA"/>
</dbReference>
<dbReference type="Pfam" id="PF00082">
    <property type="entry name" value="Peptidase_S8"/>
    <property type="match status" value="1"/>
</dbReference>
<dbReference type="PROSITE" id="PS00138">
    <property type="entry name" value="SUBTILASE_SER"/>
    <property type="match status" value="1"/>
</dbReference>
<name>A0A927BWW3_9BACL</name>
<dbReference type="PROSITE" id="PS51892">
    <property type="entry name" value="SUBTILASE"/>
    <property type="match status" value="1"/>
</dbReference>
<keyword evidence="10" id="KW-1185">Reference proteome</keyword>
<sequence length="388" mass="41066">MSDKLNTQLKRCVCSPSSAHARRKLIGFRREAEYRACKRHLERHGQRPHKAVDRARVLCCHIDERTSWQALLGHRAIRYIEDDVKVKAHVLAAPAARKRRPAQAARRSAALLLPRPEPAPKAAKRASGAEPDIPWNISRVQAPELWGQTRGAGVKLAILDTGIASHPDLRIAGGVNTIDGRSYQDDNGHGTHVAGIAAALGKRGQLAGVAPQVRLYAVKALDRKGEGYVSDIVEGVEWCTRRGMQVINMSLGLEPGTSSQALREAVRRARQRGIVVAASAGNSGSSATGIDEPASYPGVLGVAATTRANTIAAYSSRGAGVALAAPGSDIRSTWLGGGYRTMSGTSMAAPHAAGGAALLLARRPSLGAAAARRALLSGAKRLRGYTAR</sequence>
<feature type="compositionally biased region" description="Low complexity" evidence="7">
    <location>
        <begin position="102"/>
        <end position="114"/>
    </location>
</feature>
<evidence type="ECO:0000256" key="6">
    <source>
        <dbReference type="PROSITE-ProRule" id="PRU01240"/>
    </source>
</evidence>
<evidence type="ECO:0000256" key="4">
    <source>
        <dbReference type="ARBA" id="ARBA00022801"/>
    </source>
</evidence>
<dbReference type="InterPro" id="IPR036852">
    <property type="entry name" value="Peptidase_S8/S53_dom_sf"/>
</dbReference>
<gene>
    <name evidence="9" type="ORF">IDH44_16675</name>
</gene>
<feature type="active site" description="Charge relay system" evidence="6">
    <location>
        <position position="189"/>
    </location>
</feature>
<evidence type="ECO:0000313" key="9">
    <source>
        <dbReference type="EMBL" id="MBD2846833.1"/>
    </source>
</evidence>
<evidence type="ECO:0000256" key="2">
    <source>
        <dbReference type="ARBA" id="ARBA00022670"/>
    </source>
</evidence>
<evidence type="ECO:0000256" key="1">
    <source>
        <dbReference type="ARBA" id="ARBA00011073"/>
    </source>
</evidence>
<keyword evidence="4 6" id="KW-0378">Hydrolase</keyword>
<dbReference type="PANTHER" id="PTHR43806">
    <property type="entry name" value="PEPTIDASE S8"/>
    <property type="match status" value="1"/>
</dbReference>